<dbReference type="Proteomes" id="UP001501153">
    <property type="component" value="Unassembled WGS sequence"/>
</dbReference>
<dbReference type="Pfam" id="PF01844">
    <property type="entry name" value="HNH"/>
    <property type="match status" value="1"/>
</dbReference>
<keyword evidence="2" id="KW-0378">Hydrolase</keyword>
<dbReference type="SMART" id="SM00507">
    <property type="entry name" value="HNHc"/>
    <property type="match status" value="1"/>
</dbReference>
<keyword evidence="2" id="KW-0540">Nuclease</keyword>
<sequence>MSNAYINAALRRQVASRATNRCEYCHLAEEDTFLGCQVDHIISEKHGGPTTAENLAYACTFCNQRKGSDIASLATGGTLVRLFNPRTDEWAEHFAVVGLIIQAKTPIAEATIRLLAFNTPERILEREALVKAKRFFS</sequence>
<comment type="caution">
    <text evidence="2">The sequence shown here is derived from an EMBL/GenBank/DDBJ whole genome shotgun (WGS) entry which is preliminary data.</text>
</comment>
<dbReference type="PANTHER" id="PTHR33877">
    <property type="entry name" value="SLL1193 PROTEIN"/>
    <property type="match status" value="1"/>
</dbReference>
<dbReference type="InterPro" id="IPR002711">
    <property type="entry name" value="HNH"/>
</dbReference>
<keyword evidence="3" id="KW-1185">Reference proteome</keyword>
<name>A0ABP8IJ21_9BACT</name>
<reference evidence="3" key="1">
    <citation type="journal article" date="2019" name="Int. J. Syst. Evol. Microbiol.">
        <title>The Global Catalogue of Microorganisms (GCM) 10K type strain sequencing project: providing services to taxonomists for standard genome sequencing and annotation.</title>
        <authorList>
            <consortium name="The Broad Institute Genomics Platform"/>
            <consortium name="The Broad Institute Genome Sequencing Center for Infectious Disease"/>
            <person name="Wu L."/>
            <person name="Ma J."/>
        </authorList>
    </citation>
    <scope>NUCLEOTIDE SEQUENCE [LARGE SCALE GENOMIC DNA]</scope>
    <source>
        <strain evidence="3">JCM 17923</strain>
    </source>
</reference>
<dbReference type="RefSeq" id="WP_345236585.1">
    <property type="nucleotide sequence ID" value="NZ_BAABGZ010000029.1"/>
</dbReference>
<accession>A0ABP8IJ21</accession>
<dbReference type="PANTHER" id="PTHR33877:SF1">
    <property type="entry name" value="TYPE IV METHYL-DIRECTED RESTRICTION ENZYME ECOKMCRA"/>
    <property type="match status" value="1"/>
</dbReference>
<proteinExistence type="predicted"/>
<dbReference type="InterPro" id="IPR052892">
    <property type="entry name" value="NA-targeting_endonuclease"/>
</dbReference>
<keyword evidence="2" id="KW-0255">Endonuclease</keyword>
<organism evidence="2 3">
    <name type="scientific">Hymenobacter saemangeumensis</name>
    <dbReference type="NCBI Taxonomy" id="1084522"/>
    <lineage>
        <taxon>Bacteria</taxon>
        <taxon>Pseudomonadati</taxon>
        <taxon>Bacteroidota</taxon>
        <taxon>Cytophagia</taxon>
        <taxon>Cytophagales</taxon>
        <taxon>Hymenobacteraceae</taxon>
        <taxon>Hymenobacter</taxon>
    </lineage>
</organism>
<evidence type="ECO:0000313" key="2">
    <source>
        <dbReference type="EMBL" id="GAA4359873.1"/>
    </source>
</evidence>
<dbReference type="Gene3D" id="1.10.30.50">
    <property type="match status" value="1"/>
</dbReference>
<protein>
    <submittedName>
        <fullName evidence="2">HNH endonuclease signature motif containing protein</fullName>
    </submittedName>
</protein>
<feature type="domain" description="HNH nuclease" evidence="1">
    <location>
        <begin position="9"/>
        <end position="64"/>
    </location>
</feature>
<dbReference type="InterPro" id="IPR003615">
    <property type="entry name" value="HNH_nuc"/>
</dbReference>
<gene>
    <name evidence="2" type="ORF">GCM10023185_26940</name>
</gene>
<dbReference type="EMBL" id="BAABGZ010000029">
    <property type="protein sequence ID" value="GAA4359873.1"/>
    <property type="molecule type" value="Genomic_DNA"/>
</dbReference>
<evidence type="ECO:0000313" key="3">
    <source>
        <dbReference type="Proteomes" id="UP001501153"/>
    </source>
</evidence>
<dbReference type="GO" id="GO:0004519">
    <property type="term" value="F:endonuclease activity"/>
    <property type="evidence" value="ECO:0007669"/>
    <property type="project" value="UniProtKB-KW"/>
</dbReference>
<dbReference type="CDD" id="cd00085">
    <property type="entry name" value="HNHc"/>
    <property type="match status" value="1"/>
</dbReference>
<evidence type="ECO:0000259" key="1">
    <source>
        <dbReference type="SMART" id="SM00507"/>
    </source>
</evidence>